<name>A0ABX2KL50_9PROT</name>
<protein>
    <recommendedName>
        <fullName evidence="4">Transposase</fullName>
    </recommendedName>
</protein>
<sequence>MARQRRKRRTSASGTPCEGRPHHDRLSAWRCDDAYGERARHSVAVLVMLSVVRIVKTTRPWYEGRAGA</sequence>
<dbReference type="Proteomes" id="UP000605086">
    <property type="component" value="Unassembled WGS sequence"/>
</dbReference>
<feature type="compositionally biased region" description="Basic residues" evidence="1">
    <location>
        <begin position="1"/>
        <end position="10"/>
    </location>
</feature>
<proteinExistence type="predicted"/>
<evidence type="ECO:0000313" key="3">
    <source>
        <dbReference type="Proteomes" id="UP000605086"/>
    </source>
</evidence>
<accession>A0ABX2KL50</accession>
<comment type="caution">
    <text evidence="2">The sequence shown here is derived from an EMBL/GenBank/DDBJ whole genome shotgun (WGS) entry which is preliminary data.</text>
</comment>
<reference evidence="2 3" key="1">
    <citation type="submission" date="2019-10" db="EMBL/GenBank/DDBJ databases">
        <title>Genome sequence of Azospirillum melinis.</title>
        <authorList>
            <person name="Ambrosini A."/>
            <person name="Sant'Anna F.H."/>
            <person name="Cassan F.D."/>
            <person name="Souza E.M."/>
            <person name="Passaglia L.M.P."/>
        </authorList>
    </citation>
    <scope>NUCLEOTIDE SEQUENCE [LARGE SCALE GENOMIC DNA]</scope>
    <source>
        <strain evidence="2 3">TMCY0552</strain>
    </source>
</reference>
<keyword evidence="3" id="KW-1185">Reference proteome</keyword>
<gene>
    <name evidence="2" type="ORF">GBZ48_34700</name>
</gene>
<feature type="region of interest" description="Disordered" evidence="1">
    <location>
        <begin position="1"/>
        <end position="24"/>
    </location>
</feature>
<evidence type="ECO:0000313" key="2">
    <source>
        <dbReference type="EMBL" id="NUB04353.1"/>
    </source>
</evidence>
<evidence type="ECO:0000256" key="1">
    <source>
        <dbReference type="SAM" id="MobiDB-lite"/>
    </source>
</evidence>
<organism evidence="2 3">
    <name type="scientific">Azospirillum melinis</name>
    <dbReference type="NCBI Taxonomy" id="328839"/>
    <lineage>
        <taxon>Bacteria</taxon>
        <taxon>Pseudomonadati</taxon>
        <taxon>Pseudomonadota</taxon>
        <taxon>Alphaproteobacteria</taxon>
        <taxon>Rhodospirillales</taxon>
        <taxon>Azospirillaceae</taxon>
        <taxon>Azospirillum</taxon>
    </lineage>
</organism>
<evidence type="ECO:0008006" key="4">
    <source>
        <dbReference type="Google" id="ProtNLM"/>
    </source>
</evidence>
<dbReference type="EMBL" id="WHOS01000104">
    <property type="protein sequence ID" value="NUB04353.1"/>
    <property type="molecule type" value="Genomic_DNA"/>
</dbReference>